<sequence>MIKLVQFKNALQKVRYLLSSSARLETMKNFIALILVCLLCAAAAQAQDIQSIGKDRKAIKKDVRKRDRKYKKLRVDMAADGTDIEWYQAGDKNPENATIGFGFRNDVCVTTLTALADSTSLLKMQTKLNARNVQADEGVWDSNDGKYRTNITTSPGQYYVITRRRKG</sequence>
<reference evidence="1 2" key="1">
    <citation type="journal article" date="2019" name="Int. J. Syst. Evol. Microbiol.">
        <title>The Global Catalogue of Microorganisms (GCM) 10K type strain sequencing project: providing services to taxonomists for standard genome sequencing and annotation.</title>
        <authorList>
            <consortium name="The Broad Institute Genomics Platform"/>
            <consortium name="The Broad Institute Genome Sequencing Center for Infectious Disease"/>
            <person name="Wu L."/>
            <person name="Ma J."/>
        </authorList>
    </citation>
    <scope>NUCLEOTIDE SEQUENCE [LARGE SCALE GENOMIC DNA]</scope>
    <source>
        <strain evidence="1 2">CGMCC 1.12720</strain>
    </source>
</reference>
<keyword evidence="2" id="KW-1185">Reference proteome</keyword>
<dbReference type="Proteomes" id="UP000605392">
    <property type="component" value="Unassembled WGS sequence"/>
</dbReference>
<comment type="caution">
    <text evidence="1">The sequence shown here is derived from an EMBL/GenBank/DDBJ whole genome shotgun (WGS) entry which is preliminary data.</text>
</comment>
<evidence type="ECO:0000313" key="2">
    <source>
        <dbReference type="Proteomes" id="UP000605392"/>
    </source>
</evidence>
<proteinExistence type="predicted"/>
<dbReference type="EMBL" id="BMFN01000003">
    <property type="protein sequence ID" value="GGF74025.1"/>
    <property type="molecule type" value="Genomic_DNA"/>
</dbReference>
<protein>
    <submittedName>
        <fullName evidence="1">Uncharacterized protein</fullName>
    </submittedName>
</protein>
<accession>A0ACB5PUW4</accession>
<gene>
    <name evidence="1" type="ORF">GCM10011375_31440</name>
</gene>
<organism evidence="1 2">
    <name type="scientific">Hymenobacter qilianensis</name>
    <dbReference type="NCBI Taxonomy" id="1385715"/>
    <lineage>
        <taxon>Bacteria</taxon>
        <taxon>Pseudomonadati</taxon>
        <taxon>Bacteroidota</taxon>
        <taxon>Cytophagia</taxon>
        <taxon>Cytophagales</taxon>
        <taxon>Hymenobacteraceae</taxon>
        <taxon>Hymenobacter</taxon>
    </lineage>
</organism>
<name>A0ACB5PUW4_9BACT</name>
<evidence type="ECO:0000313" key="1">
    <source>
        <dbReference type="EMBL" id="GGF74025.1"/>
    </source>
</evidence>